<dbReference type="Gene3D" id="2.60.120.230">
    <property type="match status" value="1"/>
</dbReference>
<evidence type="ECO:0000256" key="10">
    <source>
        <dbReference type="ARBA" id="ARBA00023157"/>
    </source>
</evidence>
<dbReference type="SUPFAM" id="SSF49344">
    <property type="entry name" value="CBD9-like"/>
    <property type="match status" value="1"/>
</dbReference>
<evidence type="ECO:0000256" key="8">
    <source>
        <dbReference type="ARBA" id="ARBA00023033"/>
    </source>
</evidence>
<dbReference type="PROSITE" id="PS50836">
    <property type="entry name" value="DOMON"/>
    <property type="match status" value="1"/>
</dbReference>
<evidence type="ECO:0000256" key="9">
    <source>
        <dbReference type="ARBA" id="ARBA00023136"/>
    </source>
</evidence>
<protein>
    <submittedName>
        <fullName evidence="14">DBH-like monooxygenase protein 1 homolog</fullName>
    </submittedName>
</protein>
<dbReference type="Pfam" id="PF01082">
    <property type="entry name" value="Cu2_monooxygen"/>
    <property type="match status" value="1"/>
</dbReference>
<dbReference type="FunFam" id="2.60.120.230:FF:000001">
    <property type="entry name" value="Monooxygenase, DBH-like 1"/>
    <property type="match status" value="1"/>
</dbReference>
<evidence type="ECO:0000256" key="3">
    <source>
        <dbReference type="ARBA" id="ARBA00010676"/>
    </source>
</evidence>
<keyword evidence="10" id="KW-1015">Disulfide bond</keyword>
<dbReference type="GO" id="GO:0005615">
    <property type="term" value="C:extracellular space"/>
    <property type="evidence" value="ECO:0007669"/>
    <property type="project" value="TreeGrafter"/>
</dbReference>
<dbReference type="InterPro" id="IPR036939">
    <property type="entry name" value="Cu2_ascorb_mOase_N_sf"/>
</dbReference>
<proteinExistence type="inferred from homology"/>
<dbReference type="GO" id="GO:0042420">
    <property type="term" value="P:dopamine catabolic process"/>
    <property type="evidence" value="ECO:0007669"/>
    <property type="project" value="TreeGrafter"/>
</dbReference>
<dbReference type="FunCoup" id="A0A6P8J5S0">
    <property type="interactions" value="290"/>
</dbReference>
<dbReference type="CDD" id="cd09631">
    <property type="entry name" value="DOMON_DOH"/>
    <property type="match status" value="1"/>
</dbReference>
<keyword evidence="11" id="KW-0325">Glycoprotein</keyword>
<keyword evidence="5" id="KW-0732">Signal</keyword>
<dbReference type="Pfam" id="PF03712">
    <property type="entry name" value="Cu2_monoox_C"/>
    <property type="match status" value="1"/>
</dbReference>
<keyword evidence="8" id="KW-0503">Monooxygenase</keyword>
<keyword evidence="6" id="KW-0560">Oxidoreductase</keyword>
<evidence type="ECO:0000256" key="2">
    <source>
        <dbReference type="ARBA" id="ARBA00004370"/>
    </source>
</evidence>
<dbReference type="GO" id="GO:0042421">
    <property type="term" value="P:norepinephrine biosynthetic process"/>
    <property type="evidence" value="ECO:0007669"/>
    <property type="project" value="TreeGrafter"/>
</dbReference>
<dbReference type="Gene3D" id="2.60.120.310">
    <property type="entry name" value="Copper type II, ascorbate-dependent monooxygenase, N-terminal domain"/>
    <property type="match status" value="1"/>
</dbReference>
<organism evidence="13 14">
    <name type="scientific">Actinia tenebrosa</name>
    <name type="common">Australian red waratah sea anemone</name>
    <dbReference type="NCBI Taxonomy" id="6105"/>
    <lineage>
        <taxon>Eukaryota</taxon>
        <taxon>Metazoa</taxon>
        <taxon>Cnidaria</taxon>
        <taxon>Anthozoa</taxon>
        <taxon>Hexacorallia</taxon>
        <taxon>Actiniaria</taxon>
        <taxon>Actiniidae</taxon>
        <taxon>Actinia</taxon>
    </lineage>
</organism>
<dbReference type="GO" id="GO:0030667">
    <property type="term" value="C:secretory granule membrane"/>
    <property type="evidence" value="ECO:0007669"/>
    <property type="project" value="TreeGrafter"/>
</dbReference>
<dbReference type="GeneID" id="116309060"/>
<dbReference type="PANTHER" id="PTHR10157:SF23">
    <property type="entry name" value="MOXD1 HOMOLOG 1"/>
    <property type="match status" value="1"/>
</dbReference>
<evidence type="ECO:0000256" key="4">
    <source>
        <dbReference type="ARBA" id="ARBA00022723"/>
    </source>
</evidence>
<dbReference type="InterPro" id="IPR045266">
    <property type="entry name" value="DOH_DOMON"/>
</dbReference>
<evidence type="ECO:0000259" key="12">
    <source>
        <dbReference type="PROSITE" id="PS50836"/>
    </source>
</evidence>
<gene>
    <name evidence="14" type="primary">LOC116309060</name>
</gene>
<dbReference type="InterPro" id="IPR005018">
    <property type="entry name" value="DOMON_domain"/>
</dbReference>
<evidence type="ECO:0000256" key="11">
    <source>
        <dbReference type="ARBA" id="ARBA00023180"/>
    </source>
</evidence>
<dbReference type="KEGG" id="aten:116309060"/>
<keyword evidence="13" id="KW-1185">Reference proteome</keyword>
<dbReference type="Gene3D" id="2.60.40.1210">
    <property type="entry name" value="Cellobiose dehydrogenase, cytochrome domain"/>
    <property type="match status" value="1"/>
</dbReference>
<dbReference type="InterPro" id="IPR000945">
    <property type="entry name" value="DBH-like"/>
</dbReference>
<evidence type="ECO:0000256" key="6">
    <source>
        <dbReference type="ARBA" id="ARBA00023002"/>
    </source>
</evidence>
<accession>A0A6P8J5S0</accession>
<feature type="non-terminal residue" evidence="14">
    <location>
        <position position="1"/>
    </location>
</feature>
<dbReference type="RefSeq" id="XP_031575456.1">
    <property type="nucleotide sequence ID" value="XM_031719596.1"/>
</dbReference>
<evidence type="ECO:0000256" key="5">
    <source>
        <dbReference type="ARBA" id="ARBA00022729"/>
    </source>
</evidence>
<dbReference type="AlphaFoldDB" id="A0A6P8J5S0"/>
<dbReference type="Pfam" id="PF03351">
    <property type="entry name" value="DOMON"/>
    <property type="match status" value="1"/>
</dbReference>
<dbReference type="SMART" id="SM00664">
    <property type="entry name" value="DoH"/>
    <property type="match status" value="1"/>
</dbReference>
<evidence type="ECO:0000256" key="7">
    <source>
        <dbReference type="ARBA" id="ARBA00023008"/>
    </source>
</evidence>
<keyword evidence="7" id="KW-0186">Copper</keyword>
<comment type="cofactor">
    <cofactor evidence="1">
        <name>Cu(2+)</name>
        <dbReference type="ChEBI" id="CHEBI:29036"/>
    </cofactor>
</comment>
<dbReference type="FunFam" id="2.60.40.1210:FF:000001">
    <property type="entry name" value="Monooxygenase, DBH-like 1, like"/>
    <property type="match status" value="1"/>
</dbReference>
<dbReference type="InterPro" id="IPR000323">
    <property type="entry name" value="Cu2_ascorb_mOase_N"/>
</dbReference>
<evidence type="ECO:0000256" key="1">
    <source>
        <dbReference type="ARBA" id="ARBA00001973"/>
    </source>
</evidence>
<dbReference type="InterPro" id="IPR024548">
    <property type="entry name" value="Cu2_monoox_C"/>
</dbReference>
<evidence type="ECO:0000313" key="14">
    <source>
        <dbReference type="RefSeq" id="XP_031575456.1"/>
    </source>
</evidence>
<dbReference type="PRINTS" id="PR00767">
    <property type="entry name" value="DBMONOXGNASE"/>
</dbReference>
<dbReference type="GO" id="GO:0004500">
    <property type="term" value="F:dopamine beta-monooxygenase activity"/>
    <property type="evidence" value="ECO:0007669"/>
    <property type="project" value="InterPro"/>
</dbReference>
<dbReference type="InParanoid" id="A0A6P8J5S0"/>
<dbReference type="Proteomes" id="UP000515163">
    <property type="component" value="Unplaced"/>
</dbReference>
<evidence type="ECO:0000313" key="13">
    <source>
        <dbReference type="Proteomes" id="UP000515163"/>
    </source>
</evidence>
<dbReference type="GO" id="GO:0006589">
    <property type="term" value="P:octopamine biosynthetic process"/>
    <property type="evidence" value="ECO:0007669"/>
    <property type="project" value="TreeGrafter"/>
</dbReference>
<name>A0A6P8J5S0_ACTTE</name>
<dbReference type="InterPro" id="IPR014784">
    <property type="entry name" value="Cu2_ascorb_mOase-like_C"/>
</dbReference>
<dbReference type="PANTHER" id="PTHR10157">
    <property type="entry name" value="DOPAMINE BETA HYDROXYLASE RELATED"/>
    <property type="match status" value="1"/>
</dbReference>
<dbReference type="SUPFAM" id="SSF49742">
    <property type="entry name" value="PHM/PNGase F"/>
    <property type="match status" value="2"/>
</dbReference>
<dbReference type="InterPro" id="IPR028460">
    <property type="entry name" value="Tbh/DBH"/>
</dbReference>
<comment type="subcellular location">
    <subcellularLocation>
        <location evidence="2">Membrane</location>
    </subcellularLocation>
</comment>
<keyword evidence="4" id="KW-0479">Metal-binding</keyword>
<dbReference type="FunFam" id="2.60.120.310:FF:000004">
    <property type="entry name" value="DBH-like monooxygenase protein 1"/>
    <property type="match status" value="1"/>
</dbReference>
<dbReference type="InterPro" id="IPR008977">
    <property type="entry name" value="PHM/PNGase_F_dom_sf"/>
</dbReference>
<comment type="similarity">
    <text evidence="3">Belongs to the copper type II ascorbate-dependent monooxygenase family.</text>
</comment>
<reference evidence="14" key="1">
    <citation type="submission" date="2025-08" db="UniProtKB">
        <authorList>
            <consortium name="RefSeq"/>
        </authorList>
    </citation>
    <scope>IDENTIFICATION</scope>
    <source>
        <tissue evidence="14">Tentacle</tissue>
    </source>
</reference>
<dbReference type="OrthoDB" id="10003276at2759"/>
<feature type="domain" description="DOMON" evidence="12">
    <location>
        <begin position="8"/>
        <end position="124"/>
    </location>
</feature>
<keyword evidence="9" id="KW-0472">Membrane</keyword>
<dbReference type="GO" id="GO:0005507">
    <property type="term" value="F:copper ion binding"/>
    <property type="evidence" value="ECO:0007669"/>
    <property type="project" value="InterPro"/>
</dbReference>
<sequence>SAYLDESKTFKIYWKINNEKKSIQFAARVKTLGWVGFGISSGNGNMIGSDVIIGWVKENTGYLKDRYADAKALPPIDAKQDYTLVAAREDNGETIIEFSRLWNTCDEKDNKIEEGTVRVVYAYHTNDPTSEENIPQHSVRGAASLVLLNVFTSKPSIPQNTPHFDLRQNDTVVPDSDTTYFCKSYEFPQYSTKKHVIKIEPVISSGNDRVVHHMLVYECNRDFPRSNLSVNGPCYASNMPPAVQECTGSSVIASWGIGGGPFYFPNHTGFAIGAGVGPRYVILEIHYDNPQRKSGIKDSSGLRFYYTDSLRQYDAGILWAGWNVEFAMMIPPYQQQWMTTGYCSGMCTKIVSYRKEYQKHLQIYLAKLDVPTIYLIGLGTALKTRHVRDGKELPEIARDDYYDFNYQEFHISRKETHIAPGDDIIVDCQYQSKDKTRPVTGGLKSSEEMCMSFLYYYPKVELNKCLSADYGMYPFFRKHFNVNGSTVGYPPAQWTQNLTNELKESYDKNPYIRLKCVYQAEVKSPVYNNYTLKPIVNVPYTKEGDNCPTAIPSTTKPVGEPSAAGLQTVEMFGATLAAFVALVLNAF</sequence>